<dbReference type="InterPro" id="IPR002575">
    <property type="entry name" value="Aminoglycoside_PTrfase"/>
</dbReference>
<dbReference type="InterPro" id="IPR011009">
    <property type="entry name" value="Kinase-like_dom_sf"/>
</dbReference>
<dbReference type="PANTHER" id="PTHR21310:SF40">
    <property type="entry name" value="AMINOGLYCOSIDE PHOSPHOTRANSFERASE DOMAIN-CONTAINING PROTEIN-RELATED"/>
    <property type="match status" value="1"/>
</dbReference>
<organism evidence="2 3">
    <name type="scientific">Paenibacillus filicis</name>
    <dbReference type="NCBI Taxonomy" id="669464"/>
    <lineage>
        <taxon>Bacteria</taxon>
        <taxon>Bacillati</taxon>
        <taxon>Bacillota</taxon>
        <taxon>Bacilli</taxon>
        <taxon>Bacillales</taxon>
        <taxon>Paenibacillaceae</taxon>
        <taxon>Paenibacillus</taxon>
    </lineage>
</organism>
<dbReference type="Pfam" id="PF01636">
    <property type="entry name" value="APH"/>
    <property type="match status" value="1"/>
</dbReference>
<dbReference type="SUPFAM" id="SSF56112">
    <property type="entry name" value="Protein kinase-like (PK-like)"/>
    <property type="match status" value="1"/>
</dbReference>
<dbReference type="RefSeq" id="WP_341420005.1">
    <property type="nucleotide sequence ID" value="NZ_JBBPCC010000037.1"/>
</dbReference>
<protein>
    <submittedName>
        <fullName evidence="2">Aminoglycoside phosphotransferase family protein</fullName>
        <ecNumber evidence="2">2.7.1.-</ecNumber>
    </submittedName>
</protein>
<dbReference type="PANTHER" id="PTHR21310">
    <property type="entry name" value="AMINOGLYCOSIDE PHOSPHOTRANSFERASE-RELATED-RELATED"/>
    <property type="match status" value="1"/>
</dbReference>
<accession>A0ABU9DVH6</accession>
<dbReference type="EMBL" id="JBBPCC010000037">
    <property type="protein sequence ID" value="MEK8132880.1"/>
    <property type="molecule type" value="Genomic_DNA"/>
</dbReference>
<gene>
    <name evidence="2" type="ORF">WMW72_33865</name>
</gene>
<proteinExistence type="predicted"/>
<dbReference type="EC" id="2.7.1.-" evidence="2"/>
<sequence>MIGQRIGKGKTAEVFEWLQEEAGSTERVIKLFFPSMEHMRDGEWEISQWIEGQGLPVPRTYGREEVSGRSGIIYERINGPTLTEAVASRLWNPGAAGSLLASLHELVHRVTAAAEESASSQASTALSLPRQKEMLERYIRHTPLLEAAWRQRVLERLASLPAGDRLCHGDLHSDNVIISLRGPIILDWMTSVSGHPACDAARTWMVLQDASLPPGIPAELVPWIEQFREDMAAAYKEAYTRGTGVTEEEIRDWLPVVAAARLVENVDQEEQSRLLERVRAGLA</sequence>
<dbReference type="Gene3D" id="3.90.1200.10">
    <property type="match status" value="1"/>
</dbReference>
<keyword evidence="2" id="KW-0808">Transferase</keyword>
<dbReference type="Proteomes" id="UP001469365">
    <property type="component" value="Unassembled WGS sequence"/>
</dbReference>
<feature type="domain" description="Aminoglycoside phosphotransferase" evidence="1">
    <location>
        <begin position="6"/>
        <end position="240"/>
    </location>
</feature>
<evidence type="ECO:0000313" key="3">
    <source>
        <dbReference type="Proteomes" id="UP001469365"/>
    </source>
</evidence>
<evidence type="ECO:0000259" key="1">
    <source>
        <dbReference type="Pfam" id="PF01636"/>
    </source>
</evidence>
<reference evidence="2 3" key="1">
    <citation type="submission" date="2024-04" db="EMBL/GenBank/DDBJ databases">
        <title>draft genome sequnece of Paenibacillus filicis.</title>
        <authorList>
            <person name="Kim D.-U."/>
        </authorList>
    </citation>
    <scope>NUCLEOTIDE SEQUENCE [LARGE SCALE GENOMIC DNA]</scope>
    <source>
        <strain evidence="2 3">KACC14197</strain>
    </source>
</reference>
<dbReference type="InterPro" id="IPR051678">
    <property type="entry name" value="AGP_Transferase"/>
</dbReference>
<name>A0ABU9DVH6_9BACL</name>
<keyword evidence="3" id="KW-1185">Reference proteome</keyword>
<dbReference type="GO" id="GO:0016740">
    <property type="term" value="F:transferase activity"/>
    <property type="evidence" value="ECO:0007669"/>
    <property type="project" value="UniProtKB-KW"/>
</dbReference>
<evidence type="ECO:0000313" key="2">
    <source>
        <dbReference type="EMBL" id="MEK8132880.1"/>
    </source>
</evidence>
<comment type="caution">
    <text evidence="2">The sequence shown here is derived from an EMBL/GenBank/DDBJ whole genome shotgun (WGS) entry which is preliminary data.</text>
</comment>